<protein>
    <recommendedName>
        <fullName evidence="1">Transcription factor zinc-finger domain-containing protein</fullName>
    </recommendedName>
</protein>
<organism evidence="2 3">
    <name type="scientific">Sphingomonas horti</name>
    <dbReference type="NCBI Taxonomy" id="2682842"/>
    <lineage>
        <taxon>Bacteria</taxon>
        <taxon>Pseudomonadati</taxon>
        <taxon>Pseudomonadota</taxon>
        <taxon>Alphaproteobacteria</taxon>
        <taxon>Sphingomonadales</taxon>
        <taxon>Sphingomonadaceae</taxon>
        <taxon>Sphingomonas</taxon>
    </lineage>
</organism>
<evidence type="ECO:0000313" key="2">
    <source>
        <dbReference type="EMBL" id="MVO77296.1"/>
    </source>
</evidence>
<dbReference type="Pfam" id="PF13453">
    <property type="entry name" value="Zn_ribbon_TFIIB"/>
    <property type="match status" value="1"/>
</dbReference>
<keyword evidence="3" id="KW-1185">Reference proteome</keyword>
<comment type="caution">
    <text evidence="2">The sequence shown here is derived from an EMBL/GenBank/DDBJ whole genome shotgun (WGS) entry which is preliminary data.</text>
</comment>
<reference evidence="2 3" key="1">
    <citation type="submission" date="2019-12" db="EMBL/GenBank/DDBJ databases">
        <authorList>
            <person name="Huq M.A."/>
        </authorList>
    </citation>
    <scope>NUCLEOTIDE SEQUENCE [LARGE SCALE GENOMIC DNA]</scope>
    <source>
        <strain evidence="2 3">MAH-20</strain>
    </source>
</reference>
<gene>
    <name evidence="2" type="ORF">GON01_04995</name>
</gene>
<dbReference type="InterPro" id="IPR027392">
    <property type="entry name" value="TF_Znf"/>
</dbReference>
<dbReference type="Proteomes" id="UP000441389">
    <property type="component" value="Unassembled WGS sequence"/>
</dbReference>
<name>A0A6I4IYZ6_9SPHN</name>
<accession>A0A6I4IYZ6</accession>
<feature type="domain" description="Transcription factor zinc-finger" evidence="1">
    <location>
        <begin position="2"/>
        <end position="42"/>
    </location>
</feature>
<proteinExistence type="predicted"/>
<dbReference type="AlphaFoldDB" id="A0A6I4IYZ6"/>
<dbReference type="EMBL" id="WQMS01000006">
    <property type="protein sequence ID" value="MVO77296.1"/>
    <property type="molecule type" value="Genomic_DNA"/>
</dbReference>
<evidence type="ECO:0000259" key="1">
    <source>
        <dbReference type="Pfam" id="PF13453"/>
    </source>
</evidence>
<evidence type="ECO:0000313" key="3">
    <source>
        <dbReference type="Proteomes" id="UP000441389"/>
    </source>
</evidence>
<sequence length="81" mass="9218">MTCPVDGTVLVMSDRQGIEIDYCPACRGVWLDRGEIDKIIERSAPAQTPASVVTGIPRHERGDYRDKHHYKRKSFLAELFD</sequence>